<feature type="domain" description="Helicase ATP-binding" evidence="6">
    <location>
        <begin position="382"/>
        <end position="579"/>
    </location>
</feature>
<evidence type="ECO:0000313" key="7">
    <source>
        <dbReference type="EMBL" id="RJE26303.1"/>
    </source>
</evidence>
<keyword evidence="1" id="KW-0547">Nucleotide-binding</keyword>
<feature type="compositionally biased region" description="Basic residues" evidence="5">
    <location>
        <begin position="128"/>
        <end position="137"/>
    </location>
</feature>
<evidence type="ECO:0000256" key="5">
    <source>
        <dbReference type="SAM" id="MobiDB-lite"/>
    </source>
</evidence>
<dbReference type="InterPro" id="IPR038718">
    <property type="entry name" value="SNF2-like_sf"/>
</dbReference>
<evidence type="ECO:0000313" key="8">
    <source>
        <dbReference type="Proteomes" id="UP000266188"/>
    </source>
</evidence>
<dbReference type="SUPFAM" id="SSF52540">
    <property type="entry name" value="P-loop containing nucleoside triphosphate hydrolases"/>
    <property type="match status" value="1"/>
</dbReference>
<keyword evidence="4" id="KW-0067">ATP-binding</keyword>
<gene>
    <name evidence="7" type="ORF">PHISCL_01372</name>
</gene>
<protein>
    <submittedName>
        <fullName evidence="7">SNF2 family domain protein</fullName>
    </submittedName>
</protein>
<dbReference type="InterPro" id="IPR027417">
    <property type="entry name" value="P-loop_NTPase"/>
</dbReference>
<dbReference type="SMART" id="SM00487">
    <property type="entry name" value="DEXDc"/>
    <property type="match status" value="1"/>
</dbReference>
<organism evidence="7 8">
    <name type="scientific">Aspergillus sclerotialis</name>
    <dbReference type="NCBI Taxonomy" id="2070753"/>
    <lineage>
        <taxon>Eukaryota</taxon>
        <taxon>Fungi</taxon>
        <taxon>Dikarya</taxon>
        <taxon>Ascomycota</taxon>
        <taxon>Pezizomycotina</taxon>
        <taxon>Eurotiomycetes</taxon>
        <taxon>Eurotiomycetidae</taxon>
        <taxon>Eurotiales</taxon>
        <taxon>Aspergillaceae</taxon>
        <taxon>Aspergillus</taxon>
        <taxon>Aspergillus subgen. Polypaecilum</taxon>
    </lineage>
</organism>
<keyword evidence="3" id="KW-0347">Helicase</keyword>
<dbReference type="Proteomes" id="UP000266188">
    <property type="component" value="Unassembled WGS sequence"/>
</dbReference>
<dbReference type="PANTHER" id="PTHR45626:SF17">
    <property type="entry name" value="HELICASE-LIKE TRANSCRIPTION FACTOR"/>
    <property type="match status" value="1"/>
</dbReference>
<feature type="compositionally biased region" description="Acidic residues" evidence="5">
    <location>
        <begin position="153"/>
        <end position="168"/>
    </location>
</feature>
<keyword evidence="2" id="KW-0378">Hydrolase</keyword>
<dbReference type="AlphaFoldDB" id="A0A3A2ZVE3"/>
<dbReference type="GO" id="GO:0005634">
    <property type="term" value="C:nucleus"/>
    <property type="evidence" value="ECO:0007669"/>
    <property type="project" value="TreeGrafter"/>
</dbReference>
<dbReference type="GO" id="GO:0008094">
    <property type="term" value="F:ATP-dependent activity, acting on DNA"/>
    <property type="evidence" value="ECO:0007669"/>
    <property type="project" value="TreeGrafter"/>
</dbReference>
<dbReference type="InterPro" id="IPR014001">
    <property type="entry name" value="Helicase_ATP-bd"/>
</dbReference>
<dbReference type="InterPro" id="IPR000330">
    <property type="entry name" value="SNF2_N"/>
</dbReference>
<proteinExistence type="predicted"/>
<accession>A0A3A2ZVE3</accession>
<evidence type="ECO:0000256" key="3">
    <source>
        <dbReference type="ARBA" id="ARBA00022806"/>
    </source>
</evidence>
<sequence>MAREESRRSDPLRKEMLEKARESFRNASLASVQAPDNGAGAGSDSQLSSSTGQPDQTPDNEPGVGNQENSPEAEEIIEEWPEEQLDSMDKEESSKFRKIKDQFSELESPTPEDRILYEQARNAEIIRKKQRLRRKRREALSEDEGELFVAPDAESEQETLEDEQDEQDPQCHDQDERDLISALAGDESAVAPKKKQRKPRAPTKRKRQNRFPTAERRRGMQLAMARKVTNSKNKTSRRNLKRKANQADPESASESDSNGDSKRRKNSKKRRRNRRVPEQVNFDLDSLLTFNVVETAHANASLPAIPTFTEKNKEKALTQLIASIPASDQAEAKTDKRVVIEATRKFTSSAKSDGQGGWKKNGMKTSLYHYQLLGATFMRDRENSEQRPHGGMLCDVMGFGKTIQVLDVANIVDGRPLDPEDPVKTTLIVVLAHLVNHWRKQMRSHCQPSALGRILEWHARSKFQSSDLVGFLQDQDIIITTYEEVRQSYPQFKPPTELTDALQIQKWWEDEYENGTGPLHKIRFHRIVLDEGHVIKNPDSKVSRAVRALSGRYKWIVSGTPIHNYIEEFCPHFDFLRVPHTGRYDNFVNNFTKGSKAQERLVNVVKSILYRRTHGSRMFSSPVLKLPVPDKELTELLIFCDAEKLIYDTIFNAF</sequence>
<feature type="compositionally biased region" description="Basic residues" evidence="5">
    <location>
        <begin position="234"/>
        <end position="244"/>
    </location>
</feature>
<dbReference type="PANTHER" id="PTHR45626">
    <property type="entry name" value="TRANSCRIPTION TERMINATION FACTOR 2-RELATED"/>
    <property type="match status" value="1"/>
</dbReference>
<feature type="compositionally biased region" description="Basic residues" evidence="5">
    <location>
        <begin position="192"/>
        <end position="209"/>
    </location>
</feature>
<reference evidence="8" key="1">
    <citation type="submission" date="2017-02" db="EMBL/GenBank/DDBJ databases">
        <authorList>
            <person name="Tafer H."/>
            <person name="Lopandic K."/>
        </authorList>
    </citation>
    <scope>NUCLEOTIDE SEQUENCE [LARGE SCALE GENOMIC DNA]</scope>
    <source>
        <strain evidence="8">CBS 366.77</strain>
    </source>
</reference>
<dbReference type="Gene3D" id="3.40.50.10810">
    <property type="entry name" value="Tandem AAA-ATPase domain"/>
    <property type="match status" value="1"/>
</dbReference>
<feature type="compositionally biased region" description="Basic residues" evidence="5">
    <location>
        <begin position="262"/>
        <end position="274"/>
    </location>
</feature>
<feature type="region of interest" description="Disordered" evidence="5">
    <location>
        <begin position="1"/>
        <end position="277"/>
    </location>
</feature>
<dbReference type="CDD" id="cd18008">
    <property type="entry name" value="DEXDc_SHPRH-like"/>
    <property type="match status" value="1"/>
</dbReference>
<evidence type="ECO:0000259" key="6">
    <source>
        <dbReference type="PROSITE" id="PS51192"/>
    </source>
</evidence>
<dbReference type="PROSITE" id="PS51192">
    <property type="entry name" value="HELICASE_ATP_BIND_1"/>
    <property type="match status" value="1"/>
</dbReference>
<evidence type="ECO:0000256" key="1">
    <source>
        <dbReference type="ARBA" id="ARBA00022741"/>
    </source>
</evidence>
<comment type="caution">
    <text evidence="7">The sequence shown here is derived from an EMBL/GenBank/DDBJ whole genome shotgun (WGS) entry which is preliminary data.</text>
</comment>
<keyword evidence="8" id="KW-1185">Reference proteome</keyword>
<dbReference type="GO" id="GO:0016787">
    <property type="term" value="F:hydrolase activity"/>
    <property type="evidence" value="ECO:0007669"/>
    <property type="project" value="UniProtKB-KW"/>
</dbReference>
<dbReference type="STRING" id="2070753.A0A3A2ZVE3"/>
<dbReference type="GO" id="GO:0006281">
    <property type="term" value="P:DNA repair"/>
    <property type="evidence" value="ECO:0007669"/>
    <property type="project" value="TreeGrafter"/>
</dbReference>
<feature type="compositionally biased region" description="Acidic residues" evidence="5">
    <location>
        <begin position="71"/>
        <end position="86"/>
    </location>
</feature>
<feature type="compositionally biased region" description="Polar residues" evidence="5">
    <location>
        <begin position="43"/>
        <end position="59"/>
    </location>
</feature>
<dbReference type="GO" id="GO:0005524">
    <property type="term" value="F:ATP binding"/>
    <property type="evidence" value="ECO:0007669"/>
    <property type="project" value="UniProtKB-KW"/>
</dbReference>
<name>A0A3A2ZVE3_9EURO</name>
<dbReference type="EMBL" id="MVGC01000025">
    <property type="protein sequence ID" value="RJE26303.1"/>
    <property type="molecule type" value="Genomic_DNA"/>
</dbReference>
<feature type="compositionally biased region" description="Basic and acidic residues" evidence="5">
    <location>
        <begin position="1"/>
        <end position="24"/>
    </location>
</feature>
<dbReference type="InterPro" id="IPR050628">
    <property type="entry name" value="SNF2_RAD54_helicase_TF"/>
</dbReference>
<feature type="compositionally biased region" description="Basic and acidic residues" evidence="5">
    <location>
        <begin position="169"/>
        <end position="179"/>
    </location>
</feature>
<dbReference type="OrthoDB" id="4510282at2759"/>
<evidence type="ECO:0000256" key="2">
    <source>
        <dbReference type="ARBA" id="ARBA00022801"/>
    </source>
</evidence>
<evidence type="ECO:0000256" key="4">
    <source>
        <dbReference type="ARBA" id="ARBA00022840"/>
    </source>
</evidence>
<feature type="compositionally biased region" description="Basic and acidic residues" evidence="5">
    <location>
        <begin position="87"/>
        <end position="103"/>
    </location>
</feature>
<dbReference type="GO" id="GO:0004386">
    <property type="term" value="F:helicase activity"/>
    <property type="evidence" value="ECO:0007669"/>
    <property type="project" value="UniProtKB-KW"/>
</dbReference>
<dbReference type="Pfam" id="PF00176">
    <property type="entry name" value="SNF2-rel_dom"/>
    <property type="match status" value="1"/>
</dbReference>